<accession>A0ABY6HIS9</accession>
<dbReference type="RefSeq" id="WP_228882570.1">
    <property type="nucleotide sequence ID" value="NZ_CABIIK010000048.1"/>
</dbReference>
<dbReference type="Proteomes" id="UP001163550">
    <property type="component" value="Chromosome"/>
</dbReference>
<dbReference type="Pfam" id="PF03050">
    <property type="entry name" value="DDE_Tnp_IS66"/>
    <property type="match status" value="1"/>
</dbReference>
<dbReference type="InterPro" id="IPR039552">
    <property type="entry name" value="IS66_C"/>
</dbReference>
<dbReference type="NCBIfam" id="NF033517">
    <property type="entry name" value="transpos_IS66"/>
    <property type="match status" value="1"/>
</dbReference>
<protein>
    <submittedName>
        <fullName evidence="5">IS66 family transposase</fullName>
    </submittedName>
</protein>
<dbReference type="Pfam" id="PF13007">
    <property type="entry name" value="LZ_Tnp_IS66"/>
    <property type="match status" value="1"/>
</dbReference>
<feature type="domain" description="Transposase TnpC homeodomain" evidence="3">
    <location>
        <begin position="39"/>
        <end position="113"/>
    </location>
</feature>
<feature type="domain" description="Transposase IS66 central" evidence="2">
    <location>
        <begin position="186"/>
        <end position="471"/>
    </location>
</feature>
<feature type="coiled-coil region" evidence="1">
    <location>
        <begin position="15"/>
        <end position="49"/>
    </location>
</feature>
<proteinExistence type="predicted"/>
<dbReference type="InterPro" id="IPR052344">
    <property type="entry name" value="Transposase-related"/>
</dbReference>
<name>A0ABY6HIS9_9FIRM</name>
<sequence length="529" mass="60299">MVEKTTDNTILLEVIKQQTETITALKSTIEQMNTDSKLLREQLDFLTRKLFGKKSEKTSVISGQIVLDGLAFGQFDEAETEAKDDEVEPVISRKKTRAGYSREKAIANLPEEDRLYSLSEDQQICPVDGAKLNHAGKKYLRTEVEHLPATLKLVHIYQESWECRTCRKEGRPYHTQAPTNAPLLQHSMANPSSVAWTMYQKYVNHVPLYRQEKDFKNLGMELSRSTLSNWIVKISDEWLGAMVSLFHEKLLAQTHLHADETPIQVMKEEGRPNSSKSYMWVFTSGTRTDQPIRIFQYRTGRAGKNAAEFLSGYKGYLHTDAYSGYGVVKNIKRCLCWSHARRYFVNAMPKAVKSAEATLPQQGIAYCNKLFDIEEKLKNLSSEERRVQRLKQEIPVLEAFWAWVDVNLEVVLLQSKLGKALKYVKNQKAGLMTYLDDGDCDISNNLAENSIRPFTVGRKNWLFAGSPTGASASAIVYSIVETAKANHLNPYKYLEFLFKNLPAIPFHENKSLLDPLLPWNSQVQTLCKI</sequence>
<dbReference type="InterPro" id="IPR004291">
    <property type="entry name" value="Transposase_IS66_central"/>
</dbReference>
<dbReference type="InterPro" id="IPR024463">
    <property type="entry name" value="Transposase_TnpC_homeodom"/>
</dbReference>
<dbReference type="PANTHER" id="PTHR33678">
    <property type="entry name" value="BLL1576 PROTEIN"/>
    <property type="match status" value="1"/>
</dbReference>
<organism evidence="5 6">
    <name type="scientific">Acetobacterium wieringae</name>
    <dbReference type="NCBI Taxonomy" id="52694"/>
    <lineage>
        <taxon>Bacteria</taxon>
        <taxon>Bacillati</taxon>
        <taxon>Bacillota</taxon>
        <taxon>Clostridia</taxon>
        <taxon>Eubacteriales</taxon>
        <taxon>Eubacteriaceae</taxon>
        <taxon>Acetobacterium</taxon>
    </lineage>
</organism>
<gene>
    <name evidence="5" type="ORF">LNN31_08440</name>
</gene>
<evidence type="ECO:0000259" key="2">
    <source>
        <dbReference type="Pfam" id="PF03050"/>
    </source>
</evidence>
<dbReference type="Pfam" id="PF13817">
    <property type="entry name" value="DDE_Tnp_IS66_C"/>
    <property type="match status" value="1"/>
</dbReference>
<dbReference type="EMBL" id="CP087994">
    <property type="protein sequence ID" value="UYO64437.1"/>
    <property type="molecule type" value="Genomic_DNA"/>
</dbReference>
<keyword evidence="6" id="KW-1185">Reference proteome</keyword>
<feature type="domain" description="Transposase IS66 C-terminal" evidence="4">
    <location>
        <begin position="478"/>
        <end position="519"/>
    </location>
</feature>
<evidence type="ECO:0000259" key="3">
    <source>
        <dbReference type="Pfam" id="PF13007"/>
    </source>
</evidence>
<evidence type="ECO:0000259" key="4">
    <source>
        <dbReference type="Pfam" id="PF13817"/>
    </source>
</evidence>
<reference evidence="5" key="1">
    <citation type="submission" date="2021-11" db="EMBL/GenBank/DDBJ databases">
        <title>Isoprene-degrading acetogen.</title>
        <authorList>
            <person name="Yang Y."/>
            <person name="Jin H."/>
            <person name="Yan J."/>
        </authorList>
    </citation>
    <scope>NUCLEOTIDE SEQUENCE</scope>
    <source>
        <strain evidence="5">Berkeley</strain>
    </source>
</reference>
<evidence type="ECO:0000313" key="6">
    <source>
        <dbReference type="Proteomes" id="UP001163550"/>
    </source>
</evidence>
<keyword evidence="1" id="KW-0175">Coiled coil</keyword>
<evidence type="ECO:0000313" key="5">
    <source>
        <dbReference type="EMBL" id="UYO64437.1"/>
    </source>
</evidence>
<evidence type="ECO:0000256" key="1">
    <source>
        <dbReference type="SAM" id="Coils"/>
    </source>
</evidence>